<gene>
    <name evidence="2" type="ORF">EBN88_22690</name>
</gene>
<feature type="compositionally biased region" description="Acidic residues" evidence="1">
    <location>
        <begin position="55"/>
        <end position="65"/>
    </location>
</feature>
<name>A0A3M2LHG1_9ACTN</name>
<dbReference type="AlphaFoldDB" id="A0A3M2LHG1"/>
<feature type="compositionally biased region" description="Acidic residues" evidence="1">
    <location>
        <begin position="94"/>
        <end position="104"/>
    </location>
</feature>
<accession>A0A3M2LHG1</accession>
<dbReference type="EMBL" id="RFFJ01000159">
    <property type="protein sequence ID" value="RMI36003.1"/>
    <property type="molecule type" value="Genomic_DNA"/>
</dbReference>
<proteinExistence type="predicted"/>
<comment type="caution">
    <text evidence="2">The sequence shown here is derived from an EMBL/GenBank/DDBJ whole genome shotgun (WGS) entry which is preliminary data.</text>
</comment>
<organism evidence="2 3">
    <name type="scientific">Streptomyces triticirhizae</name>
    <dbReference type="NCBI Taxonomy" id="2483353"/>
    <lineage>
        <taxon>Bacteria</taxon>
        <taxon>Bacillati</taxon>
        <taxon>Actinomycetota</taxon>
        <taxon>Actinomycetes</taxon>
        <taxon>Kitasatosporales</taxon>
        <taxon>Streptomycetaceae</taxon>
        <taxon>Streptomyces</taxon>
    </lineage>
</organism>
<protein>
    <submittedName>
        <fullName evidence="2">Uncharacterized protein</fullName>
    </submittedName>
</protein>
<evidence type="ECO:0000256" key="1">
    <source>
        <dbReference type="SAM" id="MobiDB-lite"/>
    </source>
</evidence>
<evidence type="ECO:0000313" key="2">
    <source>
        <dbReference type="EMBL" id="RMI36003.1"/>
    </source>
</evidence>
<dbReference type="Proteomes" id="UP000278673">
    <property type="component" value="Unassembled WGS sequence"/>
</dbReference>
<sequence>MVGGSAAAVLLATVLLLTPWPGGPGGANAEDGDGERGRAETALSAGADEPTPGDADGDGVEDADEDERRGEEVAEDGASGEGGATDERGAGGEDGTEDPSDPTDDPAGRDDAANGDQPPAEVAPPALWNVVDEPNLAMTLALPPGYVREQNPNSERQVSYRSPDGRHSVDLWYHPGFTSPPLTEAEHQVETYRADTANHASVEGDAWPVEFQAGGDAAELRVVTTSATRPHEGPAERRSLHFGGPSAGSHWQVQVTTLGSEGEAATAGDRVYRGLLDRLTFHV</sequence>
<evidence type="ECO:0000313" key="3">
    <source>
        <dbReference type="Proteomes" id="UP000278673"/>
    </source>
</evidence>
<reference evidence="2 3" key="1">
    <citation type="submission" date="2018-10" db="EMBL/GenBank/DDBJ databases">
        <title>Isolation, diversity and antifungal activity of actinobacteria from wheat.</title>
        <authorList>
            <person name="Han C."/>
        </authorList>
    </citation>
    <scope>NUCLEOTIDE SEQUENCE [LARGE SCALE GENOMIC DNA]</scope>
    <source>
        <strain evidence="2 3">NEAU-YY642</strain>
    </source>
</reference>
<feature type="region of interest" description="Disordered" evidence="1">
    <location>
        <begin position="17"/>
        <end position="123"/>
    </location>
</feature>
<keyword evidence="3" id="KW-1185">Reference proteome</keyword>